<sequence>MAFELRRLNKQWTSRLSLHSDDPDEPPTKPPNGSKYSSGWKFGLITGAVSCIVVFALNLGVTIWSTTLPQGGPQEGGSRRILKEGSCSDIRNVNVALHLLINVLSSILLAASNYGMQCLSAPTRADVDKAHSRGKWLDIGIPSIRNLADIPRKRAILWGLLVLSSVPLHLFYNSVVFSSLTAVDYVVVAVNATASSSNSTFSSPFQEVNQTKEFQSSLDYYWGPYAIGAVEDVWDLARSDDLENLTTSQCISVYATAFQTSRQHVILVTDPGKDPKWQGVPSLKADLVFGSDTDESAYDWICRTKFSPGNSNCRGLLPTIKKEADNWAPFYDRVQYCLSKRVDQHCRLNFSPYLVAIVLVSNALKAAVLLYTALRPPEEPLFVLGDAIQSFLSSPDAHSSDSCLASANDIRQKGKRDWTGPREWFPVKRRWAAAITLRRWIMSILIFSVALSVSLYLLIFGIQGLYGPKDFKTLWGLGFGAVTEVALIKFRNETFENNNSRIILSILLANIPQFVFSGLYFQYNSLFTGMLAAKEWSDFGRKRKALRVSSDPKGDQRSRYFLQLPYRWSVPLVLMSILIHWMLSQSIFVVAVDKGTSSDETFGSVSDTTLYSTCGYSPIAIIAVVMTSSALFLAVGGTGLRRFPTAMPVVGSCSLAIAAACHPSSNTPQAEEAFVPLRWGATMSNHGEELGDHDMGHCGFSSEYVEEPRAGVEYS</sequence>
<proteinExistence type="predicted"/>
<keyword evidence="1" id="KW-1133">Transmembrane helix</keyword>
<evidence type="ECO:0000256" key="1">
    <source>
        <dbReference type="SAM" id="Phobius"/>
    </source>
</evidence>
<dbReference type="InterPro" id="IPR046623">
    <property type="entry name" value="DUF6536"/>
</dbReference>
<keyword evidence="1" id="KW-0812">Transmembrane</keyword>
<feature type="transmembrane region" description="Helical" evidence="1">
    <location>
        <begin position="155"/>
        <end position="172"/>
    </location>
</feature>
<feature type="domain" description="DUF6536" evidence="2">
    <location>
        <begin position="40"/>
        <end position="193"/>
    </location>
</feature>
<accession>A0A9P9E2B0</accession>
<feature type="transmembrane region" description="Helical" evidence="1">
    <location>
        <begin position="440"/>
        <end position="462"/>
    </location>
</feature>
<dbReference type="PANTHER" id="PTHR35395">
    <property type="entry name" value="DUF6536 DOMAIN-CONTAINING PROTEIN"/>
    <property type="match status" value="1"/>
</dbReference>
<comment type="caution">
    <text evidence="3">The sequence shown here is derived from an EMBL/GenBank/DDBJ whole genome shotgun (WGS) entry which is preliminary data.</text>
</comment>
<dbReference type="Pfam" id="PF20163">
    <property type="entry name" value="DUF6536"/>
    <property type="match status" value="1"/>
</dbReference>
<name>A0A9P9E2B0_9HYPO</name>
<evidence type="ECO:0000313" key="3">
    <source>
        <dbReference type="EMBL" id="KAH7129593.1"/>
    </source>
</evidence>
<feature type="transmembrane region" description="Helical" evidence="1">
    <location>
        <begin position="613"/>
        <end position="635"/>
    </location>
</feature>
<dbReference type="PANTHER" id="PTHR35395:SF1">
    <property type="entry name" value="DUF6536 DOMAIN-CONTAINING PROTEIN"/>
    <property type="match status" value="1"/>
</dbReference>
<dbReference type="OrthoDB" id="5429634at2759"/>
<dbReference type="EMBL" id="JAGMUU010000021">
    <property type="protein sequence ID" value="KAH7129593.1"/>
    <property type="molecule type" value="Genomic_DNA"/>
</dbReference>
<evidence type="ECO:0000313" key="4">
    <source>
        <dbReference type="Proteomes" id="UP000717696"/>
    </source>
</evidence>
<keyword evidence="4" id="KW-1185">Reference proteome</keyword>
<organism evidence="3 4">
    <name type="scientific">Dactylonectria estremocensis</name>
    <dbReference type="NCBI Taxonomy" id="1079267"/>
    <lineage>
        <taxon>Eukaryota</taxon>
        <taxon>Fungi</taxon>
        <taxon>Dikarya</taxon>
        <taxon>Ascomycota</taxon>
        <taxon>Pezizomycotina</taxon>
        <taxon>Sordariomycetes</taxon>
        <taxon>Hypocreomycetidae</taxon>
        <taxon>Hypocreales</taxon>
        <taxon>Nectriaceae</taxon>
        <taxon>Dactylonectria</taxon>
    </lineage>
</organism>
<feature type="transmembrane region" description="Helical" evidence="1">
    <location>
        <begin position="502"/>
        <end position="521"/>
    </location>
</feature>
<dbReference type="Proteomes" id="UP000717696">
    <property type="component" value="Unassembled WGS sequence"/>
</dbReference>
<protein>
    <recommendedName>
        <fullName evidence="2">DUF6536 domain-containing protein</fullName>
    </recommendedName>
</protein>
<evidence type="ECO:0000259" key="2">
    <source>
        <dbReference type="Pfam" id="PF20163"/>
    </source>
</evidence>
<keyword evidence="1" id="KW-0472">Membrane</keyword>
<reference evidence="3" key="1">
    <citation type="journal article" date="2021" name="Nat. Commun.">
        <title>Genetic determinants of endophytism in the Arabidopsis root mycobiome.</title>
        <authorList>
            <person name="Mesny F."/>
            <person name="Miyauchi S."/>
            <person name="Thiergart T."/>
            <person name="Pickel B."/>
            <person name="Atanasova L."/>
            <person name="Karlsson M."/>
            <person name="Huettel B."/>
            <person name="Barry K.W."/>
            <person name="Haridas S."/>
            <person name="Chen C."/>
            <person name="Bauer D."/>
            <person name="Andreopoulos W."/>
            <person name="Pangilinan J."/>
            <person name="LaButti K."/>
            <person name="Riley R."/>
            <person name="Lipzen A."/>
            <person name="Clum A."/>
            <person name="Drula E."/>
            <person name="Henrissat B."/>
            <person name="Kohler A."/>
            <person name="Grigoriev I.V."/>
            <person name="Martin F.M."/>
            <person name="Hacquard S."/>
        </authorList>
    </citation>
    <scope>NUCLEOTIDE SEQUENCE</scope>
    <source>
        <strain evidence="3">MPI-CAGE-AT-0021</strain>
    </source>
</reference>
<feature type="transmembrane region" description="Helical" evidence="1">
    <location>
        <begin position="42"/>
        <end position="64"/>
    </location>
</feature>
<gene>
    <name evidence="3" type="ORF">B0J13DRAFT_139639</name>
</gene>
<feature type="transmembrane region" description="Helical" evidence="1">
    <location>
        <begin position="568"/>
        <end position="592"/>
    </location>
</feature>
<dbReference type="AlphaFoldDB" id="A0A9P9E2B0"/>